<reference evidence="10" key="1">
    <citation type="journal article" date="2016" name="Sci. Rep.">
        <title>Molecular characterization of firefly nuptial gifts: a multi-omics approach sheds light on postcopulatory sexual selection.</title>
        <authorList>
            <person name="Al-Wathiqui N."/>
            <person name="Fallon T.R."/>
            <person name="South A."/>
            <person name="Weng J.K."/>
            <person name="Lewis S.M."/>
        </authorList>
    </citation>
    <scope>NUCLEOTIDE SEQUENCE</scope>
</reference>
<dbReference type="AlphaFoldDB" id="A0A1Y1L9R0"/>
<dbReference type="EC" id="6.2.1.2" evidence="4"/>
<evidence type="ECO:0000256" key="1">
    <source>
        <dbReference type="ARBA" id="ARBA00006432"/>
    </source>
</evidence>
<feature type="domain" description="AMP-binding enzyme C-terminal" evidence="9">
    <location>
        <begin position="478"/>
        <end position="553"/>
    </location>
</feature>
<dbReference type="InterPro" id="IPR020845">
    <property type="entry name" value="AMP-binding_CS"/>
</dbReference>
<evidence type="ECO:0000256" key="4">
    <source>
        <dbReference type="ARBA" id="ARBA00039009"/>
    </source>
</evidence>
<dbReference type="InterPro" id="IPR000873">
    <property type="entry name" value="AMP-dep_synth/lig_dom"/>
</dbReference>
<dbReference type="Pfam" id="PF13193">
    <property type="entry name" value="AMP-binding_C"/>
    <property type="match status" value="1"/>
</dbReference>
<dbReference type="Gene3D" id="2.30.38.10">
    <property type="entry name" value="Luciferase, Domain 3"/>
    <property type="match status" value="1"/>
</dbReference>
<comment type="catalytic activity">
    <reaction evidence="6">
        <text>octanoate + ATP + CoA = octanoyl-CoA + AMP + diphosphate</text>
        <dbReference type="Rhea" id="RHEA:33631"/>
        <dbReference type="ChEBI" id="CHEBI:25646"/>
        <dbReference type="ChEBI" id="CHEBI:30616"/>
        <dbReference type="ChEBI" id="CHEBI:33019"/>
        <dbReference type="ChEBI" id="CHEBI:57287"/>
        <dbReference type="ChEBI" id="CHEBI:57386"/>
        <dbReference type="ChEBI" id="CHEBI:456215"/>
    </reaction>
</comment>
<dbReference type="FunFam" id="3.30.300.30:FF:000008">
    <property type="entry name" value="2,3-dihydroxybenzoate-AMP ligase"/>
    <property type="match status" value="1"/>
</dbReference>
<dbReference type="GO" id="GO:0031956">
    <property type="term" value="F:medium-chain fatty acid-CoA ligase activity"/>
    <property type="evidence" value="ECO:0007669"/>
    <property type="project" value="UniProtKB-EC"/>
</dbReference>
<dbReference type="Gene3D" id="3.40.50.980">
    <property type="match status" value="2"/>
</dbReference>
<keyword evidence="2" id="KW-0436">Ligase</keyword>
<dbReference type="PANTHER" id="PTHR43201">
    <property type="entry name" value="ACYL-COA SYNTHETASE"/>
    <property type="match status" value="1"/>
</dbReference>
<evidence type="ECO:0000256" key="7">
    <source>
        <dbReference type="ARBA" id="ARBA00048277"/>
    </source>
</evidence>
<dbReference type="GO" id="GO:0006631">
    <property type="term" value="P:fatty acid metabolic process"/>
    <property type="evidence" value="ECO:0007669"/>
    <property type="project" value="TreeGrafter"/>
</dbReference>
<evidence type="ECO:0000313" key="10">
    <source>
        <dbReference type="EMBL" id="JAV69608.1"/>
    </source>
</evidence>
<sequence>MQTNPKDPVKKTGISCHSSGLSYIHNPGVNPLRYVTIGRMIEDAASKYGKTVALVSMSDNIRITYEELLRDIDQLAAGLLSLGLVKGDRIGLWAPNFIEWVVTFFATARAGFITVCLNPSCEAPELKYFINKCGIKALVCPDKFKTLDFYGKLCKLIPDLGGTVQNEEVPTLKLVIMISQQKLRGTYNYNEVLDMADAAGMQRVKEEQWKISPDDICNIQFSSGTTGLPKGACLTHFQVVNNSYQIGQLLKFETVQHKVCVQVPLFHVFGVVAHLGLCPQFGTTMVFPTPIYNSTANLTALEQERCSAVFGTPTMFVDLVNLQRKLNKKIYATIAGMGGAPCPPSVINSIKDGLQIKHVIIGYGATEITGIAFHTSIDDNEYQGTETVGRIANYIEAKVVDSKGDVVPCGTPGELCVRGYLVMEGYWNDPEKTKEVICDANWYRTGDQFIFDKDGYARVVGRVKDMIIRGGENIFPKEIENCLSEHPDILEVSVIGVDSERLGEEVCACVQLKPGSEMSLDSLKEFCKGKIASYKIPSHLEIVEAFPKTSIGKVKKFVLREQIKKNIK</sequence>
<dbReference type="InterPro" id="IPR025110">
    <property type="entry name" value="AMP-bd_C"/>
</dbReference>
<evidence type="ECO:0000259" key="8">
    <source>
        <dbReference type="Pfam" id="PF00501"/>
    </source>
</evidence>
<evidence type="ECO:0000256" key="6">
    <source>
        <dbReference type="ARBA" id="ARBA00047319"/>
    </source>
</evidence>
<protein>
    <recommendedName>
        <fullName evidence="5">Medium-chain acyl-CoA ligase ACSF2, mitochondrial</fullName>
        <ecNumber evidence="4">6.2.1.2</ecNumber>
    </recommendedName>
</protein>
<dbReference type="EMBL" id="GEZM01062567">
    <property type="protein sequence ID" value="JAV69608.1"/>
    <property type="molecule type" value="Transcribed_RNA"/>
</dbReference>
<dbReference type="SUPFAM" id="SSF56801">
    <property type="entry name" value="Acetyl-CoA synthetase-like"/>
    <property type="match status" value="1"/>
</dbReference>
<dbReference type="Pfam" id="PF00501">
    <property type="entry name" value="AMP-binding"/>
    <property type="match status" value="1"/>
</dbReference>
<comment type="function">
    <text evidence="3">Acyl-CoA synthases catalyze the initial reaction in fatty acid metabolism, by forming a thioester with CoA. Has some preference toward medium-chain substrates. Plays a role in adipocyte differentiation.</text>
</comment>
<comment type="similarity">
    <text evidence="1">Belongs to the ATP-dependent AMP-binding enzyme family.</text>
</comment>
<evidence type="ECO:0000256" key="5">
    <source>
        <dbReference type="ARBA" id="ARBA00039638"/>
    </source>
</evidence>
<organism evidence="10">
    <name type="scientific">Photinus pyralis</name>
    <name type="common">Common eastern firefly</name>
    <name type="synonym">Lampyris pyralis</name>
    <dbReference type="NCBI Taxonomy" id="7054"/>
    <lineage>
        <taxon>Eukaryota</taxon>
        <taxon>Metazoa</taxon>
        <taxon>Ecdysozoa</taxon>
        <taxon>Arthropoda</taxon>
        <taxon>Hexapoda</taxon>
        <taxon>Insecta</taxon>
        <taxon>Pterygota</taxon>
        <taxon>Neoptera</taxon>
        <taxon>Endopterygota</taxon>
        <taxon>Coleoptera</taxon>
        <taxon>Polyphaga</taxon>
        <taxon>Elateriformia</taxon>
        <taxon>Elateroidea</taxon>
        <taxon>Lampyridae</taxon>
        <taxon>Lampyrinae</taxon>
        <taxon>Photinus</taxon>
    </lineage>
</organism>
<dbReference type="PANTHER" id="PTHR43201:SF5">
    <property type="entry name" value="MEDIUM-CHAIN ACYL-COA LIGASE ACSF2, MITOCHONDRIAL"/>
    <property type="match status" value="1"/>
</dbReference>
<evidence type="ECO:0000256" key="2">
    <source>
        <dbReference type="ARBA" id="ARBA00022598"/>
    </source>
</evidence>
<name>A0A1Y1L9R0_PHOPY</name>
<feature type="domain" description="AMP-dependent synthetase/ligase" evidence="8">
    <location>
        <begin position="42"/>
        <end position="427"/>
    </location>
</feature>
<comment type="catalytic activity">
    <reaction evidence="7">
        <text>a medium-chain fatty acid + ATP + CoA = a medium-chain fatty acyl-CoA + AMP + diphosphate</text>
        <dbReference type="Rhea" id="RHEA:48340"/>
        <dbReference type="ChEBI" id="CHEBI:30616"/>
        <dbReference type="ChEBI" id="CHEBI:33019"/>
        <dbReference type="ChEBI" id="CHEBI:57287"/>
        <dbReference type="ChEBI" id="CHEBI:59558"/>
        <dbReference type="ChEBI" id="CHEBI:90546"/>
        <dbReference type="ChEBI" id="CHEBI:456215"/>
        <dbReference type="EC" id="6.2.1.2"/>
    </reaction>
</comment>
<dbReference type="Gene3D" id="3.30.300.30">
    <property type="match status" value="1"/>
</dbReference>
<evidence type="ECO:0000256" key="3">
    <source>
        <dbReference type="ARBA" id="ARBA00037247"/>
    </source>
</evidence>
<evidence type="ECO:0000259" key="9">
    <source>
        <dbReference type="Pfam" id="PF13193"/>
    </source>
</evidence>
<dbReference type="PROSITE" id="PS00455">
    <property type="entry name" value="AMP_BINDING"/>
    <property type="match status" value="1"/>
</dbReference>
<accession>A0A1Y1L9R0</accession>
<dbReference type="InterPro" id="IPR045851">
    <property type="entry name" value="AMP-bd_C_sf"/>
</dbReference>
<proteinExistence type="inferred from homology"/>